<evidence type="ECO:0000256" key="7">
    <source>
        <dbReference type="NCBIfam" id="TIGR00414"/>
    </source>
</evidence>
<dbReference type="GO" id="GO:0005524">
    <property type="term" value="F:ATP binding"/>
    <property type="evidence" value="ECO:0007669"/>
    <property type="project" value="UniProtKB-KW"/>
</dbReference>
<sequence length="379" mass="43400">MSSRSRETFNLDFIRQNPDLVRGALSNRQLDPILVDTVLRLDETQQEEELALVAEEIPNIPAPDVPIGRDWTESVVIKTVGERPKFGFTPLDHVDLGEELDIIDMRRVEQISGPHFSFFKNEAATLEMSLMFYAFSKLTRRGFRGMLPPVMIKEETEWGCGYDGRKDIRGGNRYSLSDDGLVLITSSEHSVIPIHGGEVLDPTKLPLQYVNYSQCFRREPNIYGRDLRGLLRVHNFNKVEMNVFTAPNFETSDNMCLGLLAIEEEIMQELGLPYQVVKSCTGDLPRPNRRMYDINTWFPGQDYYRETHSCSNCGDYQARRLNIRVEVDGKLEFVHTLNATAVADRVLLAILENNQQADHSITIPQVLWPYTGFQEIRKP</sequence>
<evidence type="ECO:0000256" key="8">
    <source>
        <dbReference type="PIRSR" id="PIRSR001529-1"/>
    </source>
</evidence>
<feature type="binding site" evidence="8">
    <location>
        <position position="217"/>
    </location>
    <ligand>
        <name>L-serine</name>
        <dbReference type="ChEBI" id="CHEBI:33384"/>
    </ligand>
</feature>
<feature type="site" description="Important for serine binding" evidence="8">
    <location>
        <position position="340"/>
    </location>
</feature>
<feature type="binding site" evidence="9">
    <location>
        <begin position="217"/>
        <end position="219"/>
    </location>
    <ligand>
        <name>ATP</name>
        <dbReference type="ChEBI" id="CHEBI:30616"/>
    </ligand>
</feature>
<evidence type="ECO:0000256" key="5">
    <source>
        <dbReference type="ARBA" id="ARBA00022917"/>
    </source>
</evidence>
<feature type="binding site" evidence="8">
    <location>
        <position position="338"/>
    </location>
    <ligand>
        <name>L-serine</name>
        <dbReference type="ChEBI" id="CHEBI:33384"/>
    </ligand>
</feature>
<keyword evidence="3" id="KW-0547">Nucleotide-binding</keyword>
<dbReference type="InterPro" id="IPR002317">
    <property type="entry name" value="Ser-tRNA-ligase_type_1"/>
</dbReference>
<dbReference type="NCBIfam" id="TIGR00414">
    <property type="entry name" value="serS"/>
    <property type="match status" value="1"/>
</dbReference>
<dbReference type="InterPro" id="IPR002314">
    <property type="entry name" value="aa-tRNA-synt_IIb"/>
</dbReference>
<evidence type="ECO:0000256" key="6">
    <source>
        <dbReference type="ARBA" id="ARBA00023146"/>
    </source>
</evidence>
<evidence type="ECO:0000256" key="1">
    <source>
        <dbReference type="ARBA" id="ARBA00012840"/>
    </source>
</evidence>
<dbReference type="PROSITE" id="PS50862">
    <property type="entry name" value="AA_TRNA_LIGASE_II"/>
    <property type="match status" value="1"/>
</dbReference>
<dbReference type="EMBL" id="PEWA01000012">
    <property type="protein sequence ID" value="PIU73710.1"/>
    <property type="molecule type" value="Genomic_DNA"/>
</dbReference>
<feature type="binding site" evidence="9">
    <location>
        <begin position="233"/>
        <end position="236"/>
    </location>
    <ligand>
        <name>ATP</name>
        <dbReference type="ChEBI" id="CHEBI:30616"/>
    </ligand>
</feature>
<feature type="binding site" evidence="9">
    <location>
        <begin position="306"/>
        <end position="309"/>
    </location>
    <ligand>
        <name>ATP</name>
        <dbReference type="ChEBI" id="CHEBI:30616"/>
    </ligand>
</feature>
<keyword evidence="4 9" id="KW-0067">ATP-binding</keyword>
<keyword evidence="5" id="KW-0648">Protein biosynthesis</keyword>
<protein>
    <recommendedName>
        <fullName evidence="1 7">Serine--tRNA ligase</fullName>
        <ecNumber evidence="1 7">6.1.1.11</ecNumber>
    </recommendedName>
</protein>
<dbReference type="InterPro" id="IPR045864">
    <property type="entry name" value="aa-tRNA-synth_II/BPL/LPL"/>
</dbReference>
<feature type="binding site" evidence="8">
    <location>
        <position position="240"/>
    </location>
    <ligand>
        <name>L-serine</name>
        <dbReference type="ChEBI" id="CHEBI:33384"/>
    </ligand>
</feature>
<dbReference type="Proteomes" id="UP000231407">
    <property type="component" value="Unassembled WGS sequence"/>
</dbReference>
<evidence type="ECO:0000313" key="11">
    <source>
        <dbReference type="EMBL" id="PIU73710.1"/>
    </source>
</evidence>
<reference evidence="12" key="1">
    <citation type="submission" date="2017-09" db="EMBL/GenBank/DDBJ databases">
        <title>Depth-based differentiation of microbial function through sediment-hosted aquifers and enrichment of novel symbionts in the deep terrestrial subsurface.</title>
        <authorList>
            <person name="Probst A.J."/>
            <person name="Ladd B."/>
            <person name="Jarett J.K."/>
            <person name="Geller-Mcgrath D.E."/>
            <person name="Sieber C.M.K."/>
            <person name="Emerson J.B."/>
            <person name="Anantharaman K."/>
            <person name="Thomas B.C."/>
            <person name="Malmstrom R."/>
            <person name="Stieglmeier M."/>
            <person name="Klingl A."/>
            <person name="Woyke T."/>
            <person name="Ryan C.M."/>
            <person name="Banfield J.F."/>
        </authorList>
    </citation>
    <scope>NUCLEOTIDE SEQUENCE [LARGE SCALE GENOMIC DNA]</scope>
</reference>
<proteinExistence type="predicted"/>
<evidence type="ECO:0000256" key="9">
    <source>
        <dbReference type="PIRSR" id="PIRSR001529-2"/>
    </source>
</evidence>
<name>A0A2M7ASX1_9BACT</name>
<dbReference type="Pfam" id="PF00587">
    <property type="entry name" value="tRNA-synt_2b"/>
    <property type="match status" value="1"/>
</dbReference>
<evidence type="ECO:0000259" key="10">
    <source>
        <dbReference type="PROSITE" id="PS50862"/>
    </source>
</evidence>
<dbReference type="Gene3D" id="3.30.930.10">
    <property type="entry name" value="Bira Bifunctional Protein, Domain 2"/>
    <property type="match status" value="1"/>
</dbReference>
<dbReference type="InterPro" id="IPR006195">
    <property type="entry name" value="aa-tRNA-synth_II"/>
</dbReference>
<dbReference type="PRINTS" id="PR00981">
    <property type="entry name" value="TRNASYNTHSER"/>
</dbReference>
<evidence type="ECO:0000256" key="4">
    <source>
        <dbReference type="ARBA" id="ARBA00022840"/>
    </source>
</evidence>
<keyword evidence="6" id="KW-0030">Aminoacyl-tRNA synthetase</keyword>
<keyword evidence="2 11" id="KW-0436">Ligase</keyword>
<evidence type="ECO:0000313" key="12">
    <source>
        <dbReference type="Proteomes" id="UP000231407"/>
    </source>
</evidence>
<dbReference type="SUPFAM" id="SSF55681">
    <property type="entry name" value="Class II aaRS and biotin synthetases"/>
    <property type="match status" value="1"/>
</dbReference>
<dbReference type="PIRSF" id="PIRSF001529">
    <property type="entry name" value="Ser-tRNA-synth_IIa"/>
    <property type="match status" value="1"/>
</dbReference>
<dbReference type="AlphaFoldDB" id="A0A2M7ASX1"/>
<dbReference type="EC" id="6.1.1.11" evidence="1 7"/>
<comment type="caution">
    <text evidence="11">The sequence shown here is derived from an EMBL/GenBank/DDBJ whole genome shotgun (WGS) entry which is preliminary data.</text>
</comment>
<feature type="domain" description="Aminoacyl-transfer RNA synthetases class-II family profile" evidence="10">
    <location>
        <begin position="92"/>
        <end position="364"/>
    </location>
</feature>
<dbReference type="GO" id="GO:0005737">
    <property type="term" value="C:cytoplasm"/>
    <property type="evidence" value="ECO:0007669"/>
    <property type="project" value="UniProtKB-UniRule"/>
</dbReference>
<organism evidence="11 12">
    <name type="scientific">Candidatus Shapirobacteria bacterium CG06_land_8_20_14_3_00_40_12</name>
    <dbReference type="NCBI Taxonomy" id="1974881"/>
    <lineage>
        <taxon>Bacteria</taxon>
        <taxon>Candidatus Shapironibacteriota</taxon>
    </lineage>
</organism>
<dbReference type="PANTHER" id="PTHR11778">
    <property type="entry name" value="SERYL-TRNA SYNTHETASE"/>
    <property type="match status" value="1"/>
</dbReference>
<dbReference type="GO" id="GO:0006434">
    <property type="term" value="P:seryl-tRNA aminoacylation"/>
    <property type="evidence" value="ECO:0007669"/>
    <property type="project" value="UniProtKB-UniRule"/>
</dbReference>
<evidence type="ECO:0000256" key="2">
    <source>
        <dbReference type="ARBA" id="ARBA00022598"/>
    </source>
</evidence>
<dbReference type="GO" id="GO:0004828">
    <property type="term" value="F:serine-tRNA ligase activity"/>
    <property type="evidence" value="ECO:0007669"/>
    <property type="project" value="UniProtKB-UniRule"/>
</dbReference>
<gene>
    <name evidence="11" type="ORF">COS78_00910</name>
</gene>
<evidence type="ECO:0000256" key="3">
    <source>
        <dbReference type="ARBA" id="ARBA00022741"/>
    </source>
</evidence>
<accession>A0A2M7ASX1</accession>